<evidence type="ECO:0000256" key="4">
    <source>
        <dbReference type="ARBA" id="ARBA00022989"/>
    </source>
</evidence>
<feature type="transmembrane region" description="Helical" evidence="6">
    <location>
        <begin position="179"/>
        <end position="206"/>
    </location>
</feature>
<dbReference type="HOGENOM" id="CLU_087840_1_0_9"/>
<evidence type="ECO:0000256" key="3">
    <source>
        <dbReference type="ARBA" id="ARBA00022692"/>
    </source>
</evidence>
<feature type="transmembrane region" description="Helical" evidence="6">
    <location>
        <begin position="109"/>
        <end position="134"/>
    </location>
</feature>
<reference evidence="8" key="1">
    <citation type="submission" date="2011-06" db="EMBL/GenBank/DDBJ databases">
        <title>Complete genome sequence of Paenibacillus mucilaginosus KNP414.</title>
        <authorList>
            <person name="Wang J."/>
            <person name="Hu S."/>
            <person name="Hu X."/>
            <person name="Zhang B."/>
            <person name="Dong D."/>
            <person name="Zhang S."/>
            <person name="Zhao K."/>
            <person name="Wu D."/>
        </authorList>
    </citation>
    <scope>NUCLEOTIDE SEQUENCE [LARGE SCALE GENOMIC DNA]</scope>
    <source>
        <strain evidence="8">KNP414</strain>
    </source>
</reference>
<dbReference type="Pfam" id="PF01810">
    <property type="entry name" value="LysE"/>
    <property type="match status" value="1"/>
</dbReference>
<keyword evidence="3 6" id="KW-0812">Transmembrane</keyword>
<proteinExistence type="predicted"/>
<name>F8FGE4_PAEMK</name>
<gene>
    <name evidence="7" type="primary">ycgF</name>
    <name evidence="7" type="ordered locus">KNP414_06080</name>
</gene>
<feature type="transmembrane region" description="Helical" evidence="6">
    <location>
        <begin position="146"/>
        <end position="167"/>
    </location>
</feature>
<reference evidence="7 8" key="2">
    <citation type="journal article" date="2013" name="Genome Announc.">
        <title>Genome Sequence of Growth-Improving Paenibacillus mucilaginosus Strain KNP414.</title>
        <authorList>
            <person name="Lu J.J."/>
            <person name="Wang J.F."/>
            <person name="Hu X.F."/>
        </authorList>
    </citation>
    <scope>NUCLEOTIDE SEQUENCE [LARGE SCALE GENOMIC DNA]</scope>
    <source>
        <strain evidence="7 8">KNP414</strain>
    </source>
</reference>
<dbReference type="AlphaFoldDB" id="F8FGE4"/>
<evidence type="ECO:0000256" key="2">
    <source>
        <dbReference type="ARBA" id="ARBA00022475"/>
    </source>
</evidence>
<dbReference type="GO" id="GO:0005886">
    <property type="term" value="C:plasma membrane"/>
    <property type="evidence" value="ECO:0007669"/>
    <property type="project" value="UniProtKB-SubCell"/>
</dbReference>
<dbReference type="Proteomes" id="UP000006620">
    <property type="component" value="Chromosome"/>
</dbReference>
<dbReference type="RefSeq" id="WP_013919748.1">
    <property type="nucleotide sequence ID" value="NC_015690.1"/>
</dbReference>
<protein>
    <submittedName>
        <fullName evidence="7">YcgF</fullName>
    </submittedName>
</protein>
<dbReference type="KEGG" id="pms:KNP414_06080"/>
<evidence type="ECO:0000256" key="5">
    <source>
        <dbReference type="ARBA" id="ARBA00023136"/>
    </source>
</evidence>
<dbReference type="InterPro" id="IPR001123">
    <property type="entry name" value="LeuE-type"/>
</dbReference>
<evidence type="ECO:0000256" key="6">
    <source>
        <dbReference type="SAM" id="Phobius"/>
    </source>
</evidence>
<sequence>MSVILSYIFLGLSLSAPIGPINAAQLDKGIRCGFWHAWLVGLGAMMADALYMIMVYMGLVHFLSTPLIQTLLWSFGSFMLIYTGIDSLLGASSVAVVTKKKDDTLFKSFFSGFLMSLSNPLTILFWLGIYGSVLAKTASVYGTQQLLVYSSAILVGILVWDFSMAGMASTFRRLMTPRLLTGISVISGLSLIGFGLYFAVAACRLLF</sequence>
<dbReference type="PANTHER" id="PTHR30086:SF6">
    <property type="entry name" value="AMINO ACID EFFLUX PROTEIN YCGF-RELATED"/>
    <property type="match status" value="1"/>
</dbReference>
<keyword evidence="4 6" id="KW-1133">Transmembrane helix</keyword>
<feature type="transmembrane region" description="Helical" evidence="6">
    <location>
        <begin position="71"/>
        <end position="97"/>
    </location>
</feature>
<feature type="transmembrane region" description="Helical" evidence="6">
    <location>
        <begin position="33"/>
        <end position="59"/>
    </location>
</feature>
<accession>F8FGE4</accession>
<dbReference type="EMBL" id="CP002869">
    <property type="protein sequence ID" value="AEI44604.1"/>
    <property type="molecule type" value="Genomic_DNA"/>
</dbReference>
<dbReference type="PANTHER" id="PTHR30086">
    <property type="entry name" value="ARGININE EXPORTER PROTEIN ARGO"/>
    <property type="match status" value="1"/>
</dbReference>
<evidence type="ECO:0000256" key="1">
    <source>
        <dbReference type="ARBA" id="ARBA00004651"/>
    </source>
</evidence>
<comment type="subcellular location">
    <subcellularLocation>
        <location evidence="1">Cell membrane</location>
        <topology evidence="1">Multi-pass membrane protein</topology>
    </subcellularLocation>
</comment>
<evidence type="ECO:0000313" key="8">
    <source>
        <dbReference type="Proteomes" id="UP000006620"/>
    </source>
</evidence>
<evidence type="ECO:0000313" key="7">
    <source>
        <dbReference type="EMBL" id="AEI44604.1"/>
    </source>
</evidence>
<dbReference type="GO" id="GO:0015171">
    <property type="term" value="F:amino acid transmembrane transporter activity"/>
    <property type="evidence" value="ECO:0007669"/>
    <property type="project" value="TreeGrafter"/>
</dbReference>
<organism evidence="7 8">
    <name type="scientific">Paenibacillus mucilaginosus (strain KNP414)</name>
    <dbReference type="NCBI Taxonomy" id="1036673"/>
    <lineage>
        <taxon>Bacteria</taxon>
        <taxon>Bacillati</taxon>
        <taxon>Bacillota</taxon>
        <taxon>Bacilli</taxon>
        <taxon>Bacillales</taxon>
        <taxon>Paenibacillaceae</taxon>
        <taxon>Paenibacillus</taxon>
    </lineage>
</organism>
<keyword evidence="5 6" id="KW-0472">Membrane</keyword>
<keyword evidence="2" id="KW-1003">Cell membrane</keyword>
<dbReference type="PATRIC" id="fig|1036673.3.peg.5652"/>